<feature type="domain" description="Glycosyl transferase family 28 C-terminal" evidence="2">
    <location>
        <begin position="261"/>
        <end position="390"/>
    </location>
</feature>
<accession>A0A3N1G8L5</accession>
<gene>
    <name evidence="3" type="ORF">EDC03_3348</name>
</gene>
<sequence length="443" mass="46282">MVDSSSTSPAARTAAAPRPAGARRVRTAAVRALPTRGSARPRVALYGHDTQGLGHLRRNLALAEVLADDGPDGAGADVLVLSGAPEAGLFPRPEGVDVVVLPGVRKDADGGYAPRALRSDLADVVSIRSALLATALTSFAPDLLVVDKAPWGFGGELADVLPVLRARGTRVVLGLRDVLDDPATATTQWAADEGDDAVRRCYDEVWVYGDRAVHDLPAAAGMAPDVAARCVHVGYLAEGRVPEADAASRPPVPTDRWVLGVVGGGQDGAPLARALAEAPAPEGTTLVLVAGPQLPDDELRVLRERALARDDLHVVRFSRHSAAWAAGAEAVVAMGGANTVAELLATDVPALVVPRTRPRREQEVRARALEARGALDVLLPEEVTPGRLGAWLAGAVTRRTDRSGLALGGLRTVGERVARRLRPAVPVQLAATDTTWETDRAAV</sequence>
<dbReference type="InterPro" id="IPR007235">
    <property type="entry name" value="Glyco_trans_28_C"/>
</dbReference>
<dbReference type="PANTHER" id="PTHR21015:SF28">
    <property type="entry name" value="SLL1722 PROTEIN"/>
    <property type="match status" value="1"/>
</dbReference>
<feature type="compositionally biased region" description="Low complexity" evidence="1">
    <location>
        <begin position="1"/>
        <end position="20"/>
    </location>
</feature>
<evidence type="ECO:0000256" key="1">
    <source>
        <dbReference type="SAM" id="MobiDB-lite"/>
    </source>
</evidence>
<dbReference type="Gene3D" id="3.40.50.2000">
    <property type="entry name" value="Glycogen Phosphorylase B"/>
    <property type="match status" value="1"/>
</dbReference>
<evidence type="ECO:0000313" key="3">
    <source>
        <dbReference type="EMBL" id="ROP26591.1"/>
    </source>
</evidence>
<protein>
    <submittedName>
        <fullName evidence="3">Putative glycosyltransferase</fullName>
    </submittedName>
</protein>
<dbReference type="EMBL" id="RJKN01000012">
    <property type="protein sequence ID" value="ROP26591.1"/>
    <property type="molecule type" value="Genomic_DNA"/>
</dbReference>
<dbReference type="SUPFAM" id="SSF53756">
    <property type="entry name" value="UDP-Glycosyltransferase/glycogen phosphorylase"/>
    <property type="match status" value="1"/>
</dbReference>
<comment type="caution">
    <text evidence="3">The sequence shown here is derived from an EMBL/GenBank/DDBJ whole genome shotgun (WGS) entry which is preliminary data.</text>
</comment>
<keyword evidence="3" id="KW-0808">Transferase</keyword>
<organism evidence="3 4">
    <name type="scientific">Pseudokineococcus lusitanus</name>
    <dbReference type="NCBI Taxonomy" id="763993"/>
    <lineage>
        <taxon>Bacteria</taxon>
        <taxon>Bacillati</taxon>
        <taxon>Actinomycetota</taxon>
        <taxon>Actinomycetes</taxon>
        <taxon>Kineosporiales</taxon>
        <taxon>Kineosporiaceae</taxon>
        <taxon>Pseudokineococcus</taxon>
    </lineage>
</organism>
<feature type="region of interest" description="Disordered" evidence="1">
    <location>
        <begin position="1"/>
        <end position="25"/>
    </location>
</feature>
<dbReference type="PANTHER" id="PTHR21015">
    <property type="entry name" value="UDP-N-ACETYLGLUCOSAMINE--N-ACETYLMURAMYL-(PENTAPEPTIDE) PYROPHOSPHORYL-UNDECAPRENOL N-ACETYLGLUCOSAMINE TRANSFERASE 1"/>
    <property type="match status" value="1"/>
</dbReference>
<dbReference type="GO" id="GO:0016758">
    <property type="term" value="F:hexosyltransferase activity"/>
    <property type="evidence" value="ECO:0007669"/>
    <property type="project" value="InterPro"/>
</dbReference>
<keyword evidence="4" id="KW-1185">Reference proteome</keyword>
<proteinExistence type="predicted"/>
<dbReference type="InParanoid" id="A0A3N1G8L5"/>
<name>A0A3N1G8L5_9ACTN</name>
<dbReference type="Pfam" id="PF04101">
    <property type="entry name" value="Glyco_tran_28_C"/>
    <property type="match status" value="1"/>
</dbReference>
<dbReference type="Proteomes" id="UP000276232">
    <property type="component" value="Unassembled WGS sequence"/>
</dbReference>
<dbReference type="RefSeq" id="WP_123381412.1">
    <property type="nucleotide sequence ID" value="NZ_RJKN01000012.1"/>
</dbReference>
<dbReference type="OrthoDB" id="9802126at2"/>
<evidence type="ECO:0000259" key="2">
    <source>
        <dbReference type="Pfam" id="PF04101"/>
    </source>
</evidence>
<dbReference type="AlphaFoldDB" id="A0A3N1G8L5"/>
<evidence type="ECO:0000313" key="4">
    <source>
        <dbReference type="Proteomes" id="UP000276232"/>
    </source>
</evidence>
<reference evidence="3 4" key="1">
    <citation type="journal article" date="2015" name="Stand. Genomic Sci.">
        <title>Genomic Encyclopedia of Bacterial and Archaeal Type Strains, Phase III: the genomes of soil and plant-associated and newly described type strains.</title>
        <authorList>
            <person name="Whitman W.B."/>
            <person name="Woyke T."/>
            <person name="Klenk H.P."/>
            <person name="Zhou Y."/>
            <person name="Lilburn T.G."/>
            <person name="Beck B.J."/>
            <person name="De Vos P."/>
            <person name="Vandamme P."/>
            <person name="Eisen J.A."/>
            <person name="Garrity G."/>
            <person name="Hugenholtz P."/>
            <person name="Kyrpides N.C."/>
        </authorList>
    </citation>
    <scope>NUCLEOTIDE SEQUENCE [LARGE SCALE GENOMIC DNA]</scope>
    <source>
        <strain evidence="3 4">CECT 7306</strain>
    </source>
</reference>